<organism evidence="2 3">
    <name type="scientific">Cryobacterium zongtaii</name>
    <dbReference type="NCBI Taxonomy" id="1259217"/>
    <lineage>
        <taxon>Bacteria</taxon>
        <taxon>Bacillati</taxon>
        <taxon>Actinomycetota</taxon>
        <taxon>Actinomycetes</taxon>
        <taxon>Micrococcales</taxon>
        <taxon>Microbacteriaceae</taxon>
        <taxon>Cryobacterium</taxon>
    </lineage>
</organism>
<keyword evidence="1" id="KW-0812">Transmembrane</keyword>
<gene>
    <name evidence="2" type="ORF">C3B61_15835</name>
</gene>
<feature type="transmembrane region" description="Helical" evidence="1">
    <location>
        <begin position="58"/>
        <end position="80"/>
    </location>
</feature>
<protein>
    <submittedName>
        <fullName evidence="2">Bacitracin resistance protein</fullName>
    </submittedName>
</protein>
<sequence>MSTAPTAPQRTRRTPAWLSATIAILFGLFYAYSAWSGLGNLLGLNSAAQSLDTTLSGFGWGLLLAGVLVPIVVFGIAFWLGRRREAGPQALLLLAGLALVSAISLDIFVFGLGSLIV</sequence>
<dbReference type="RefSeq" id="WP_088456655.1">
    <property type="nucleotide sequence ID" value="NZ_PPXD01000026.1"/>
</dbReference>
<keyword evidence="1" id="KW-0472">Membrane</keyword>
<comment type="caution">
    <text evidence="2">The sequence shown here is derived from an EMBL/GenBank/DDBJ whole genome shotgun (WGS) entry which is preliminary data.</text>
</comment>
<proteinExistence type="predicted"/>
<name>A0A2S3Z9U3_9MICO</name>
<dbReference type="AlphaFoldDB" id="A0A2S3Z9U3"/>
<feature type="transmembrane region" description="Helical" evidence="1">
    <location>
        <begin position="92"/>
        <end position="116"/>
    </location>
</feature>
<keyword evidence="1" id="KW-1133">Transmembrane helix</keyword>
<reference evidence="2 3" key="1">
    <citation type="submission" date="2018-01" db="EMBL/GenBank/DDBJ databases">
        <title>Cryobacterium sp. nov., from glaciers in China.</title>
        <authorList>
            <person name="Liu Q."/>
            <person name="Xin Y.-H."/>
        </authorList>
    </citation>
    <scope>NUCLEOTIDE SEQUENCE [LARGE SCALE GENOMIC DNA]</scope>
    <source>
        <strain evidence="2 3">TMN-42</strain>
    </source>
</reference>
<dbReference type="Proteomes" id="UP000237340">
    <property type="component" value="Unassembled WGS sequence"/>
</dbReference>
<evidence type="ECO:0000313" key="2">
    <source>
        <dbReference type="EMBL" id="POH62348.1"/>
    </source>
</evidence>
<evidence type="ECO:0000256" key="1">
    <source>
        <dbReference type="SAM" id="Phobius"/>
    </source>
</evidence>
<dbReference type="EMBL" id="PPXD01000026">
    <property type="protein sequence ID" value="POH62348.1"/>
    <property type="molecule type" value="Genomic_DNA"/>
</dbReference>
<accession>A0A2S3Z9U3</accession>
<keyword evidence="3" id="KW-1185">Reference proteome</keyword>
<feature type="transmembrane region" description="Helical" evidence="1">
    <location>
        <begin position="16"/>
        <end position="38"/>
    </location>
</feature>
<evidence type="ECO:0000313" key="3">
    <source>
        <dbReference type="Proteomes" id="UP000237340"/>
    </source>
</evidence>